<keyword evidence="13" id="KW-0496">Mitochondrion</keyword>
<evidence type="ECO:0000259" key="20">
    <source>
        <dbReference type="PROSITE" id="PS50929"/>
    </source>
</evidence>
<dbReference type="Proteomes" id="UP001201812">
    <property type="component" value="Unassembled WGS sequence"/>
</dbReference>
<dbReference type="Gene3D" id="3.40.50.300">
    <property type="entry name" value="P-loop containing nucleotide triphosphate hydrolases"/>
    <property type="match status" value="1"/>
</dbReference>
<evidence type="ECO:0000256" key="3">
    <source>
        <dbReference type="ARBA" id="ARBA00022448"/>
    </source>
</evidence>
<name>A0AAD4N5G4_9BILA</name>
<comment type="caution">
    <text evidence="21">The sequence shown here is derived from an EMBL/GenBank/DDBJ whole genome shotgun (WGS) entry which is preliminary data.</text>
</comment>
<dbReference type="InterPro" id="IPR003593">
    <property type="entry name" value="AAA+_ATPase"/>
</dbReference>
<evidence type="ECO:0000256" key="2">
    <source>
        <dbReference type="ARBA" id="ARBA00007577"/>
    </source>
</evidence>
<evidence type="ECO:0000256" key="10">
    <source>
        <dbReference type="ARBA" id="ARBA00022958"/>
    </source>
</evidence>
<feature type="transmembrane region" description="Helical" evidence="18">
    <location>
        <begin position="263"/>
        <end position="285"/>
    </location>
</feature>
<dbReference type="EMBL" id="JAKKPZ010000011">
    <property type="protein sequence ID" value="KAI1715578.1"/>
    <property type="molecule type" value="Genomic_DNA"/>
</dbReference>
<dbReference type="CDD" id="cd03249">
    <property type="entry name" value="ABC_MTABC3_MDL1_MDL2"/>
    <property type="match status" value="1"/>
</dbReference>
<dbReference type="GO" id="GO:0005743">
    <property type="term" value="C:mitochondrial inner membrane"/>
    <property type="evidence" value="ECO:0007669"/>
    <property type="project" value="UniProtKB-SubCell"/>
</dbReference>
<evidence type="ECO:0000256" key="7">
    <source>
        <dbReference type="ARBA" id="ARBA00022792"/>
    </source>
</evidence>
<dbReference type="SUPFAM" id="SSF52540">
    <property type="entry name" value="P-loop containing nucleoside triphosphate hydrolases"/>
    <property type="match status" value="1"/>
</dbReference>
<feature type="domain" description="ABC transporter" evidence="19">
    <location>
        <begin position="440"/>
        <end position="677"/>
    </location>
</feature>
<keyword evidence="22" id="KW-1185">Reference proteome</keyword>
<dbReference type="GO" id="GO:0090374">
    <property type="term" value="P:oligopeptide export from mitochondrion"/>
    <property type="evidence" value="ECO:0007669"/>
    <property type="project" value="TreeGrafter"/>
</dbReference>
<evidence type="ECO:0000256" key="9">
    <source>
        <dbReference type="ARBA" id="ARBA00022946"/>
    </source>
</evidence>
<feature type="transmembrane region" description="Helical" evidence="18">
    <location>
        <begin position="167"/>
        <end position="188"/>
    </location>
</feature>
<dbReference type="Pfam" id="PF00664">
    <property type="entry name" value="ABC_membrane"/>
    <property type="match status" value="1"/>
</dbReference>
<keyword evidence="5 18" id="KW-0812">Transmembrane</keyword>
<keyword evidence="7" id="KW-0999">Mitochondrion inner membrane</keyword>
<organism evidence="21 22">
    <name type="scientific">Ditylenchus destructor</name>
    <dbReference type="NCBI Taxonomy" id="166010"/>
    <lineage>
        <taxon>Eukaryota</taxon>
        <taxon>Metazoa</taxon>
        <taxon>Ecdysozoa</taxon>
        <taxon>Nematoda</taxon>
        <taxon>Chromadorea</taxon>
        <taxon>Rhabditida</taxon>
        <taxon>Tylenchina</taxon>
        <taxon>Tylenchomorpha</taxon>
        <taxon>Sphaerularioidea</taxon>
        <taxon>Anguinidae</taxon>
        <taxon>Anguininae</taxon>
        <taxon>Ditylenchus</taxon>
    </lineage>
</organism>
<evidence type="ECO:0000256" key="16">
    <source>
        <dbReference type="ARBA" id="ARBA00041416"/>
    </source>
</evidence>
<keyword evidence="4" id="KW-0633">Potassium transport</keyword>
<sequence length="684" mass="76001">MLCHLTLVRTFKAFSRQSTSLTCQRSFHSFTSNFIPRLRAQAHKFFLHNHAQSHRIFRAFRLVGLSFGSGCILVRNALCKNVTRRTNLSHSGELKTQGPQLTWTQLWLLIRPYFHWLLAAAVGAILAAILNIQIPILLGDLVNVIASFIKSNSIPDLSQINPIAGHLLLLYAGQAFFTFFYITCLSIMGERIASDLRVRLFEHLLHFDMTFYDQQKTGELSDRLNFDIQEFKSCFKACVAQGLRTTAQTAGCILSLYMISPTMTMLTVAVIPVIISVGTIFGILLRHISMTAQNQNMLASGVAAEAFQNISTVKAFAMEDAERNLYHQEIEKARVLNERLGAGIGAFQAATNIFLNGIVLGILYGGARLMVDSSISPGDLMSFLITSQTIQRSLTQLSLVFGNAIKGWTACARIHEFLQIRPSNTQGFYQIPYHSFIGNISFEDVSFTYTNRPNHQVLNGLSLKINSGQTVALCGPSGSGKSTIAALLERLYEPQSGIVTIDGKNLRDLDPYWLRRNVIGIISQEPVLFATTLEENIRYGKTDATDDEIREAARLANADSFIEHFPHGYKTVVGERGVTLSGGQKQRIAIARALLKNPPILILDEATSALDAESERMVQLALENAMQNRTVIIIAHRLSTIRNADMICVIKEGKVIEQGKHSDLLRKKGAYYDLVNMQHNGDSS</sequence>
<dbReference type="PROSITE" id="PS50893">
    <property type="entry name" value="ABC_TRANSPORTER_2"/>
    <property type="match status" value="1"/>
</dbReference>
<keyword evidence="6" id="KW-0547">Nucleotide-binding</keyword>
<dbReference type="PROSITE" id="PS00211">
    <property type="entry name" value="ABC_TRANSPORTER_1"/>
    <property type="match status" value="1"/>
</dbReference>
<dbReference type="InterPro" id="IPR003439">
    <property type="entry name" value="ABC_transporter-like_ATP-bd"/>
</dbReference>
<dbReference type="SUPFAM" id="SSF90123">
    <property type="entry name" value="ABC transporter transmembrane region"/>
    <property type="match status" value="1"/>
</dbReference>
<evidence type="ECO:0000256" key="11">
    <source>
        <dbReference type="ARBA" id="ARBA00022989"/>
    </source>
</evidence>
<comment type="similarity">
    <text evidence="2">Belongs to the ABC transporter superfamily. ABCB family. Multidrug resistance exporter (TC 3.A.1.201) subfamily.</text>
</comment>
<dbReference type="GO" id="GO:0016887">
    <property type="term" value="F:ATP hydrolysis activity"/>
    <property type="evidence" value="ECO:0007669"/>
    <property type="project" value="InterPro"/>
</dbReference>
<keyword evidence="11 18" id="KW-1133">Transmembrane helix</keyword>
<dbReference type="InterPro" id="IPR017871">
    <property type="entry name" value="ABC_transporter-like_CS"/>
</dbReference>
<dbReference type="PANTHER" id="PTHR43394">
    <property type="entry name" value="ATP-DEPENDENT PERMEASE MDL1, MITOCHONDRIAL"/>
    <property type="match status" value="1"/>
</dbReference>
<keyword evidence="8" id="KW-0067">ATP-binding</keyword>
<evidence type="ECO:0000256" key="15">
    <source>
        <dbReference type="ARBA" id="ARBA00040439"/>
    </source>
</evidence>
<evidence type="ECO:0000256" key="12">
    <source>
        <dbReference type="ARBA" id="ARBA00023065"/>
    </source>
</evidence>
<keyword evidence="9" id="KW-0809">Transit peptide</keyword>
<reference evidence="21" key="1">
    <citation type="submission" date="2022-01" db="EMBL/GenBank/DDBJ databases">
        <title>Genome Sequence Resource for Two Populations of Ditylenchus destructor, the Migratory Endoparasitic Phytonematode.</title>
        <authorList>
            <person name="Zhang H."/>
            <person name="Lin R."/>
            <person name="Xie B."/>
        </authorList>
    </citation>
    <scope>NUCLEOTIDE SEQUENCE</scope>
    <source>
        <strain evidence="21">BazhouSP</strain>
    </source>
</reference>
<dbReference type="Pfam" id="PF00005">
    <property type="entry name" value="ABC_tran"/>
    <property type="match status" value="1"/>
</dbReference>
<evidence type="ECO:0000256" key="4">
    <source>
        <dbReference type="ARBA" id="ARBA00022538"/>
    </source>
</evidence>
<keyword evidence="3" id="KW-0813">Transport</keyword>
<keyword evidence="12" id="KW-0406">Ion transport</keyword>
<evidence type="ECO:0000256" key="1">
    <source>
        <dbReference type="ARBA" id="ARBA00004448"/>
    </source>
</evidence>
<dbReference type="GO" id="GO:0005524">
    <property type="term" value="F:ATP binding"/>
    <property type="evidence" value="ECO:0007669"/>
    <property type="project" value="UniProtKB-KW"/>
</dbReference>
<keyword evidence="10" id="KW-0630">Potassium</keyword>
<dbReference type="InterPro" id="IPR039421">
    <property type="entry name" value="Type_1_exporter"/>
</dbReference>
<dbReference type="SMART" id="SM00382">
    <property type="entry name" value="AAA"/>
    <property type="match status" value="1"/>
</dbReference>
<dbReference type="InterPro" id="IPR036640">
    <property type="entry name" value="ABC1_TM_sf"/>
</dbReference>
<dbReference type="InterPro" id="IPR027417">
    <property type="entry name" value="P-loop_NTPase"/>
</dbReference>
<dbReference type="FunFam" id="1.20.1560.10:FF:000016">
    <property type="entry name" value="ATP-binding cassette sub-family B member 8, mitochondrial"/>
    <property type="match status" value="1"/>
</dbReference>
<evidence type="ECO:0000256" key="8">
    <source>
        <dbReference type="ARBA" id="ARBA00022840"/>
    </source>
</evidence>
<evidence type="ECO:0000256" key="18">
    <source>
        <dbReference type="SAM" id="Phobius"/>
    </source>
</evidence>
<dbReference type="Gene3D" id="1.20.1560.10">
    <property type="entry name" value="ABC transporter type 1, transmembrane domain"/>
    <property type="match status" value="1"/>
</dbReference>
<accession>A0AAD4N5G4</accession>
<evidence type="ECO:0000259" key="19">
    <source>
        <dbReference type="PROSITE" id="PS50893"/>
    </source>
</evidence>
<dbReference type="AlphaFoldDB" id="A0AAD4N5G4"/>
<dbReference type="FunFam" id="3.40.50.300:FF:000403">
    <property type="entry name" value="ATP-binding cassette sub-family B member 8, mitochondrial"/>
    <property type="match status" value="1"/>
</dbReference>
<comment type="subcellular location">
    <subcellularLocation>
        <location evidence="1">Mitochondrion inner membrane</location>
        <topology evidence="1">Multi-pass membrane protein</topology>
    </subcellularLocation>
</comment>
<dbReference type="GO" id="GO:0015421">
    <property type="term" value="F:ABC-type oligopeptide transporter activity"/>
    <property type="evidence" value="ECO:0007669"/>
    <property type="project" value="TreeGrafter"/>
</dbReference>
<gene>
    <name evidence="21" type="ORF">DdX_07898</name>
</gene>
<evidence type="ECO:0000313" key="21">
    <source>
        <dbReference type="EMBL" id="KAI1715578.1"/>
    </source>
</evidence>
<dbReference type="PANTHER" id="PTHR43394:SF17">
    <property type="entry name" value="MITOCHONDRIAL POTASSIUM CHANNEL ATP-BINDING SUBUNIT"/>
    <property type="match status" value="1"/>
</dbReference>
<feature type="domain" description="ABC transmembrane type-1" evidence="20">
    <location>
        <begin position="118"/>
        <end position="406"/>
    </location>
</feature>
<dbReference type="CDD" id="cd18574">
    <property type="entry name" value="ABC_6TM_ABCB8_like"/>
    <property type="match status" value="1"/>
</dbReference>
<feature type="transmembrane region" description="Helical" evidence="18">
    <location>
        <begin position="340"/>
        <end position="364"/>
    </location>
</feature>
<evidence type="ECO:0000256" key="13">
    <source>
        <dbReference type="ARBA" id="ARBA00023128"/>
    </source>
</evidence>
<dbReference type="GO" id="GO:0006813">
    <property type="term" value="P:potassium ion transport"/>
    <property type="evidence" value="ECO:0007669"/>
    <property type="project" value="UniProtKB-KW"/>
</dbReference>
<evidence type="ECO:0000313" key="22">
    <source>
        <dbReference type="Proteomes" id="UP001201812"/>
    </source>
</evidence>
<protein>
    <recommendedName>
        <fullName evidence="15">Mitochondrial potassium channel ATP-binding subunit</fullName>
    </recommendedName>
    <alternativeName>
        <fullName evidence="17">ATP-binding cassette sub-family B member 8, mitochondrial</fullName>
    </alternativeName>
    <alternativeName>
        <fullName evidence="16">Mitochondrial sulfonylurea-receptor</fullName>
    </alternativeName>
</protein>
<evidence type="ECO:0000256" key="17">
    <source>
        <dbReference type="ARBA" id="ARBA00042968"/>
    </source>
</evidence>
<evidence type="ECO:0000256" key="5">
    <source>
        <dbReference type="ARBA" id="ARBA00022692"/>
    </source>
</evidence>
<feature type="transmembrane region" description="Helical" evidence="18">
    <location>
        <begin position="113"/>
        <end position="146"/>
    </location>
</feature>
<evidence type="ECO:0000256" key="6">
    <source>
        <dbReference type="ARBA" id="ARBA00022741"/>
    </source>
</evidence>
<proteinExistence type="inferred from homology"/>
<evidence type="ECO:0000256" key="14">
    <source>
        <dbReference type="ARBA" id="ARBA00023136"/>
    </source>
</evidence>
<dbReference type="InterPro" id="IPR011527">
    <property type="entry name" value="ABC1_TM_dom"/>
</dbReference>
<dbReference type="PROSITE" id="PS50929">
    <property type="entry name" value="ABC_TM1F"/>
    <property type="match status" value="1"/>
</dbReference>
<keyword evidence="14 18" id="KW-0472">Membrane</keyword>